<organism evidence="1 2">
    <name type="scientific">Artomyces pyxidatus</name>
    <dbReference type="NCBI Taxonomy" id="48021"/>
    <lineage>
        <taxon>Eukaryota</taxon>
        <taxon>Fungi</taxon>
        <taxon>Dikarya</taxon>
        <taxon>Basidiomycota</taxon>
        <taxon>Agaricomycotina</taxon>
        <taxon>Agaricomycetes</taxon>
        <taxon>Russulales</taxon>
        <taxon>Auriscalpiaceae</taxon>
        <taxon>Artomyces</taxon>
    </lineage>
</organism>
<reference evidence="1" key="2">
    <citation type="journal article" date="2022" name="New Phytol.">
        <title>Evolutionary transition to the ectomycorrhizal habit in the genomes of a hyperdiverse lineage of mushroom-forming fungi.</title>
        <authorList>
            <person name="Looney B."/>
            <person name="Miyauchi S."/>
            <person name="Morin E."/>
            <person name="Drula E."/>
            <person name="Courty P.E."/>
            <person name="Kohler A."/>
            <person name="Kuo A."/>
            <person name="LaButti K."/>
            <person name="Pangilinan J."/>
            <person name="Lipzen A."/>
            <person name="Riley R."/>
            <person name="Andreopoulos W."/>
            <person name="He G."/>
            <person name="Johnson J."/>
            <person name="Nolan M."/>
            <person name="Tritt A."/>
            <person name="Barry K.W."/>
            <person name="Grigoriev I.V."/>
            <person name="Nagy L.G."/>
            <person name="Hibbett D."/>
            <person name="Henrissat B."/>
            <person name="Matheny P.B."/>
            <person name="Labbe J."/>
            <person name="Martin F.M."/>
        </authorList>
    </citation>
    <scope>NUCLEOTIDE SEQUENCE</scope>
    <source>
        <strain evidence="1">HHB10654</strain>
    </source>
</reference>
<keyword evidence="2" id="KW-1185">Reference proteome</keyword>
<comment type="caution">
    <text evidence="1">The sequence shown here is derived from an EMBL/GenBank/DDBJ whole genome shotgun (WGS) entry which is preliminary data.</text>
</comment>
<dbReference type="EMBL" id="MU277250">
    <property type="protein sequence ID" value="KAI0057196.1"/>
    <property type="molecule type" value="Genomic_DNA"/>
</dbReference>
<accession>A0ACB8SN44</accession>
<sequence length="201" mass="22705">MTIIDSFKANATSVEFTWPADVIGLERIMLSAHGDLQRLLSSFFARPIEINRIYAHTSPRTHVASPEAPLTQNREVHLLCSRKTVCVATSTVTITSPLCERLFLDEKYAIGQMFRKMGTAPEFALLDCGASIENGKRKLWRRYILATEGFECDITEVFPDRDMFLRGESWLEEALDHDAHHRNQDLPHAGSDAHHIAANLL</sequence>
<protein>
    <submittedName>
        <fullName evidence="1">Uncharacterized protein</fullName>
    </submittedName>
</protein>
<reference evidence="1" key="1">
    <citation type="submission" date="2021-03" db="EMBL/GenBank/DDBJ databases">
        <authorList>
            <consortium name="DOE Joint Genome Institute"/>
            <person name="Ahrendt S."/>
            <person name="Looney B.P."/>
            <person name="Miyauchi S."/>
            <person name="Morin E."/>
            <person name="Drula E."/>
            <person name="Courty P.E."/>
            <person name="Chicoki N."/>
            <person name="Fauchery L."/>
            <person name="Kohler A."/>
            <person name="Kuo A."/>
            <person name="Labutti K."/>
            <person name="Pangilinan J."/>
            <person name="Lipzen A."/>
            <person name="Riley R."/>
            <person name="Andreopoulos W."/>
            <person name="He G."/>
            <person name="Johnson J."/>
            <person name="Barry K.W."/>
            <person name="Grigoriev I.V."/>
            <person name="Nagy L."/>
            <person name="Hibbett D."/>
            <person name="Henrissat B."/>
            <person name="Matheny P.B."/>
            <person name="Labbe J."/>
            <person name="Martin F."/>
        </authorList>
    </citation>
    <scope>NUCLEOTIDE SEQUENCE</scope>
    <source>
        <strain evidence="1">HHB10654</strain>
    </source>
</reference>
<dbReference type="Proteomes" id="UP000814140">
    <property type="component" value="Unassembled WGS sequence"/>
</dbReference>
<gene>
    <name evidence="1" type="ORF">BV25DRAFT_1872467</name>
</gene>
<evidence type="ECO:0000313" key="1">
    <source>
        <dbReference type="EMBL" id="KAI0057196.1"/>
    </source>
</evidence>
<evidence type="ECO:0000313" key="2">
    <source>
        <dbReference type="Proteomes" id="UP000814140"/>
    </source>
</evidence>
<proteinExistence type="predicted"/>
<name>A0ACB8SN44_9AGAM</name>